<keyword evidence="14" id="KW-1185">Reference proteome</keyword>
<dbReference type="InterPro" id="IPR018490">
    <property type="entry name" value="cNMP-bd_dom_sf"/>
</dbReference>
<dbReference type="SUPFAM" id="SSF51206">
    <property type="entry name" value="cAMP-binding domain-like"/>
    <property type="match status" value="1"/>
</dbReference>
<dbReference type="InterPro" id="IPR027417">
    <property type="entry name" value="P-loop_NTPase"/>
</dbReference>
<dbReference type="SUPFAM" id="SSF90123">
    <property type="entry name" value="ABC transporter transmembrane region"/>
    <property type="match status" value="1"/>
</dbReference>
<evidence type="ECO:0000256" key="4">
    <source>
        <dbReference type="ARBA" id="ARBA00022692"/>
    </source>
</evidence>
<evidence type="ECO:0000256" key="5">
    <source>
        <dbReference type="ARBA" id="ARBA00022741"/>
    </source>
</evidence>
<dbReference type="Pfam" id="PF00664">
    <property type="entry name" value="ABC_membrane"/>
    <property type="match status" value="1"/>
</dbReference>
<dbReference type="Pfam" id="PF00027">
    <property type="entry name" value="cNMP_binding"/>
    <property type="match status" value="1"/>
</dbReference>
<dbReference type="InterPro" id="IPR017871">
    <property type="entry name" value="ABC_transporter-like_CS"/>
</dbReference>
<feature type="transmembrane region" description="Helical" evidence="9">
    <location>
        <begin position="57"/>
        <end position="76"/>
    </location>
</feature>
<dbReference type="FunFam" id="3.40.50.300:FF:000221">
    <property type="entry name" value="Multidrug ABC transporter ATP-binding protein"/>
    <property type="match status" value="1"/>
</dbReference>
<comment type="subcellular location">
    <subcellularLocation>
        <location evidence="1">Cell membrane</location>
        <topology evidence="1">Multi-pass membrane protein</topology>
    </subcellularLocation>
</comment>
<dbReference type="PANTHER" id="PTHR43394">
    <property type="entry name" value="ATP-DEPENDENT PERMEASE MDL1, MITOCHONDRIAL"/>
    <property type="match status" value="1"/>
</dbReference>
<evidence type="ECO:0000256" key="2">
    <source>
        <dbReference type="ARBA" id="ARBA00022448"/>
    </source>
</evidence>
<accession>A0A8A4TGL2</accession>
<evidence type="ECO:0000259" key="12">
    <source>
        <dbReference type="PROSITE" id="PS50929"/>
    </source>
</evidence>
<evidence type="ECO:0000256" key="9">
    <source>
        <dbReference type="SAM" id="Phobius"/>
    </source>
</evidence>
<dbReference type="InterPro" id="IPR003439">
    <property type="entry name" value="ABC_transporter-like_ATP-bd"/>
</dbReference>
<dbReference type="InterPro" id="IPR018488">
    <property type="entry name" value="cNMP-bd_CS"/>
</dbReference>
<keyword evidence="5" id="KW-0547">Nucleotide-binding</keyword>
<evidence type="ECO:0000259" key="11">
    <source>
        <dbReference type="PROSITE" id="PS50893"/>
    </source>
</evidence>
<keyword evidence="6 13" id="KW-0067">ATP-binding</keyword>
<organism evidence="13 14">
    <name type="scientific">Sulfidibacter corallicola</name>
    <dbReference type="NCBI Taxonomy" id="2818388"/>
    <lineage>
        <taxon>Bacteria</taxon>
        <taxon>Pseudomonadati</taxon>
        <taxon>Acidobacteriota</taxon>
        <taxon>Holophagae</taxon>
        <taxon>Acanthopleuribacterales</taxon>
        <taxon>Acanthopleuribacteraceae</taxon>
        <taxon>Sulfidibacter</taxon>
    </lineage>
</organism>
<evidence type="ECO:0000256" key="1">
    <source>
        <dbReference type="ARBA" id="ARBA00004651"/>
    </source>
</evidence>
<evidence type="ECO:0000256" key="8">
    <source>
        <dbReference type="ARBA" id="ARBA00023136"/>
    </source>
</evidence>
<keyword evidence="3" id="KW-1003">Cell membrane</keyword>
<dbReference type="KEGG" id="scor:J3U87_24005"/>
<dbReference type="Gene3D" id="1.20.1560.10">
    <property type="entry name" value="ABC transporter type 1, transmembrane domain"/>
    <property type="match status" value="1"/>
</dbReference>
<protein>
    <submittedName>
        <fullName evidence="13">ATP-binding cassette domain-containing protein</fullName>
    </submittedName>
</protein>
<dbReference type="CDD" id="cd00038">
    <property type="entry name" value="CAP_ED"/>
    <property type="match status" value="1"/>
</dbReference>
<dbReference type="GO" id="GO:0005524">
    <property type="term" value="F:ATP binding"/>
    <property type="evidence" value="ECO:0007669"/>
    <property type="project" value="UniProtKB-KW"/>
</dbReference>
<evidence type="ECO:0000259" key="10">
    <source>
        <dbReference type="PROSITE" id="PS50042"/>
    </source>
</evidence>
<dbReference type="Gene3D" id="2.60.120.10">
    <property type="entry name" value="Jelly Rolls"/>
    <property type="match status" value="1"/>
</dbReference>
<feature type="transmembrane region" description="Helical" evidence="9">
    <location>
        <begin position="160"/>
        <end position="178"/>
    </location>
</feature>
<dbReference type="Proteomes" id="UP000663929">
    <property type="component" value="Chromosome"/>
</dbReference>
<keyword evidence="4 9" id="KW-0812">Transmembrane</keyword>
<dbReference type="PROSITE" id="PS00889">
    <property type="entry name" value="CNMP_BINDING_2"/>
    <property type="match status" value="1"/>
</dbReference>
<feature type="domain" description="Cyclic nucleotide-binding" evidence="10">
    <location>
        <begin position="595"/>
        <end position="708"/>
    </location>
</feature>
<dbReference type="SUPFAM" id="SSF52540">
    <property type="entry name" value="P-loop containing nucleoside triphosphate hydrolases"/>
    <property type="match status" value="1"/>
</dbReference>
<dbReference type="GO" id="GO:0005886">
    <property type="term" value="C:plasma membrane"/>
    <property type="evidence" value="ECO:0007669"/>
    <property type="project" value="UniProtKB-SubCell"/>
</dbReference>
<name>A0A8A4TGL2_SULCO</name>
<evidence type="ECO:0000256" key="3">
    <source>
        <dbReference type="ARBA" id="ARBA00022475"/>
    </source>
</evidence>
<dbReference type="InterPro" id="IPR000595">
    <property type="entry name" value="cNMP-bd_dom"/>
</dbReference>
<dbReference type="PROSITE" id="PS50042">
    <property type="entry name" value="CNMP_BINDING_3"/>
    <property type="match status" value="1"/>
</dbReference>
<evidence type="ECO:0000256" key="6">
    <source>
        <dbReference type="ARBA" id="ARBA00022840"/>
    </source>
</evidence>
<evidence type="ECO:0000313" key="13">
    <source>
        <dbReference type="EMBL" id="QTD48657.1"/>
    </source>
</evidence>
<dbReference type="SMART" id="SM00382">
    <property type="entry name" value="AAA"/>
    <property type="match status" value="1"/>
</dbReference>
<dbReference type="PROSITE" id="PS50893">
    <property type="entry name" value="ABC_TRANSPORTER_2"/>
    <property type="match status" value="1"/>
</dbReference>
<dbReference type="AlphaFoldDB" id="A0A8A4TGL2"/>
<dbReference type="Pfam" id="PF00005">
    <property type="entry name" value="ABC_tran"/>
    <property type="match status" value="1"/>
</dbReference>
<evidence type="ECO:0000313" key="14">
    <source>
        <dbReference type="Proteomes" id="UP000663929"/>
    </source>
</evidence>
<proteinExistence type="predicted"/>
<dbReference type="InterPro" id="IPR039421">
    <property type="entry name" value="Type_1_exporter"/>
</dbReference>
<dbReference type="CDD" id="cd07346">
    <property type="entry name" value="ABC_6TM_exporters"/>
    <property type="match status" value="1"/>
</dbReference>
<keyword evidence="7 9" id="KW-1133">Transmembrane helix</keyword>
<dbReference type="GO" id="GO:0015421">
    <property type="term" value="F:ABC-type oligopeptide transporter activity"/>
    <property type="evidence" value="ECO:0007669"/>
    <property type="project" value="TreeGrafter"/>
</dbReference>
<dbReference type="GO" id="GO:0016887">
    <property type="term" value="F:ATP hydrolysis activity"/>
    <property type="evidence" value="ECO:0007669"/>
    <property type="project" value="InterPro"/>
</dbReference>
<keyword evidence="8 9" id="KW-0472">Membrane</keyword>
<dbReference type="InterPro" id="IPR011527">
    <property type="entry name" value="ABC1_TM_dom"/>
</dbReference>
<dbReference type="PROSITE" id="PS50929">
    <property type="entry name" value="ABC_TM1F"/>
    <property type="match status" value="1"/>
</dbReference>
<feature type="transmembrane region" description="Helical" evidence="9">
    <location>
        <begin position="135"/>
        <end position="154"/>
    </location>
</feature>
<dbReference type="InterPro" id="IPR036640">
    <property type="entry name" value="ABC1_TM_sf"/>
</dbReference>
<feature type="transmembrane region" description="Helical" evidence="9">
    <location>
        <begin position="252"/>
        <end position="283"/>
    </location>
</feature>
<reference evidence="13" key="1">
    <citation type="submission" date="2021-03" db="EMBL/GenBank/DDBJ databases">
        <title>Acanthopleuribacteraceae sp. M133.</title>
        <authorList>
            <person name="Wang G."/>
        </authorList>
    </citation>
    <scope>NUCLEOTIDE SEQUENCE</scope>
    <source>
        <strain evidence="13">M133</strain>
    </source>
</reference>
<keyword evidence="2" id="KW-0813">Transport</keyword>
<dbReference type="PROSITE" id="PS00211">
    <property type="entry name" value="ABC_TRANSPORTER_1"/>
    <property type="match status" value="1"/>
</dbReference>
<dbReference type="Gene3D" id="3.40.50.300">
    <property type="entry name" value="P-loop containing nucleotide triphosphate hydrolases"/>
    <property type="match status" value="1"/>
</dbReference>
<gene>
    <name evidence="13" type="ORF">J3U87_24005</name>
</gene>
<dbReference type="InterPro" id="IPR014710">
    <property type="entry name" value="RmlC-like_jellyroll"/>
</dbReference>
<dbReference type="PANTHER" id="PTHR43394:SF1">
    <property type="entry name" value="ATP-BINDING CASSETTE SUB-FAMILY B MEMBER 10, MITOCHONDRIAL"/>
    <property type="match status" value="1"/>
</dbReference>
<feature type="domain" description="ABC transmembrane type-1" evidence="12">
    <location>
        <begin position="20"/>
        <end position="302"/>
    </location>
</feature>
<dbReference type="SMART" id="SM00100">
    <property type="entry name" value="cNMP"/>
    <property type="match status" value="1"/>
</dbReference>
<dbReference type="EMBL" id="CP071793">
    <property type="protein sequence ID" value="QTD48657.1"/>
    <property type="molecule type" value="Genomic_DNA"/>
</dbReference>
<evidence type="ECO:0000256" key="7">
    <source>
        <dbReference type="ARBA" id="ARBA00022989"/>
    </source>
</evidence>
<feature type="domain" description="ABC transporter" evidence="11">
    <location>
        <begin position="336"/>
        <end position="570"/>
    </location>
</feature>
<dbReference type="InterPro" id="IPR003593">
    <property type="entry name" value="AAA+_ATPase"/>
</dbReference>
<sequence>MGYFIRSLAGFLMRQWLLSLLVLLAITIQMGFRLSVPLAFQAVFDQAIAPGDLRRLMLIIGVVTGLWIIQTIFSVVQDLASARAGLHIINQIRARMYDLINFLSAGRLQNQSSGDLLSRFSNDLANVEQALVQHFYVFVFSMLNLTLSLILLFIMDWRLAGVALGGMLISLLLPKLASERAKRANYRRKGQEGQLISTIQEHIQAQDLVRSFNLRPLQRSHFDDQVAAFDRRAMIAYRADSMVSRLGSQSAAYLQVVILGTGAYLVIGGSLTIGTLVGFSALLQNLVAAISHGSGATAQLVKGSGSLQRIEEFLHSEPDWRDRNGAESMPRPQSGLSCHDLHFEYEDHVEALCGVDLTCPLGTRSAIVGPSGSGKSTLLKLIMRFEKPLKGHLEVDGGKVTNFSLEAWRNHLGLVPQESFLFQTSLRENIRLGKLSASDQEVEAAAWAAGIHDFIMGLPERYDTIVRERGSNLSGGQRQRIAIARAILRKPAFLVLDEATSALDPATERDICGTFDRIGKDCALISVTHRLHTVSGYEQILVMDHGKVVERGTHAELLAAEGLYRELWDKQQGFEVSADGQDAAIKPERLQKIPLFSEVDLDLLEEISDLMESRYQPQDTLLFSKGDPGEAFYIVVDGMVEVMPYDEKTTKYRKLLLENGDFLGELSLLDNKPRSASVKTLRPTLFLRLGRTRFDQLLARSPDIRAKLERKAKVRRALSS</sequence>
<dbReference type="RefSeq" id="WP_237378309.1">
    <property type="nucleotide sequence ID" value="NZ_CP071793.1"/>
</dbReference>